<dbReference type="InterPro" id="IPR019734">
    <property type="entry name" value="TPR_rpt"/>
</dbReference>
<sequence length="939" mass="105956">MSGDTLFPLQTTDVSAKVPVDHLDYDFIETCKDVKYLEKILRILRSGEEGIYPHLIKFCESHLEKLNPKSRALRKENPVATEASFSKDEWNQIVNDLMTWAEQTKETERLLKEGSGFNDLVKGEIPPVRSSSSFVPFSEKSFPKQRINPSKRILPRDYQEWDKFDVEGECEKIDGNMLKNDPPAILNTGNPNIKREVDASLLLQQEKLLLANREKDKGNEAFRANDYEEAVAYYTRSLSILATVSAYNNRAQAEIILEHWHEAMRDCQQVLELEPRNKKALLRRATVHNHMGNFQMASEDLRMVLQEEPNNPAAIQLLSKIEKKASDSLPEQQSKGKKLLIEEIEDDYYKEEQEEQRARPVQPSQPVGGERSSAAPVVRGDMGNAQKKPHSRGDGGPHTESSNSHHGHWRGKGGASDKYKVPEESKEKVANGSSKRASTASEQGDKSGSSKGTTGGGKAEEAVNLDAPCGALPPRLSRLKNEGNLLFKNGQFADALEKYSQAIQGYTDSGVDSPEDLCVLYSNRAACYLKDGNSQECIQDCTRALELQPFSLKPLLRRAMAYESLERYKKAYVDYKTVLQIDISVQAAHDSVNRITRLLIEQDGPEWRDNLPDIPLVPLSAQQHRREEPPSQEVLQARAEKATQEAERRAEIRFSAWKQEGNEFVKKGQYQEALGKYTECLKLKPKECAIYTNRALCYLKLERFPEAKQDCDTALELEPDNKKAFYRRALANKGLQDYLACSSDLQQVLQLDPNVQEAEKELEEVTVLLRQSLARSPDDKARKTVPITEVDDDEDRTDAPNTERSRAADNISVNLKASNAYEFGQSLNAARCSGNTAACAELLASTEPQMLPKYLSNQLDGNTVSFIMKALDSDLLEKNPNLVYRHLSHLHTTDRFSVVLLQLEKDERRIMTQLFEHLSAAESAEFTRDDVENLANKYV</sequence>
<dbReference type="Proteomes" id="UP000265000">
    <property type="component" value="Unplaced"/>
</dbReference>
<dbReference type="Pfam" id="PF00515">
    <property type="entry name" value="TPR_1"/>
    <property type="match status" value="2"/>
</dbReference>
<evidence type="ECO:0000256" key="6">
    <source>
        <dbReference type="SAM" id="MobiDB-lite"/>
    </source>
</evidence>
<dbReference type="GeneTree" id="ENSGT00940000154697"/>
<name>A0A3Q2TLR9_FUNHE</name>
<dbReference type="Ensembl" id="ENSFHET00000033939.1">
    <property type="protein sequence ID" value="ENSFHEP00000017350.1"/>
    <property type="gene ID" value="ENSFHEG00000019049.1"/>
</dbReference>
<evidence type="ECO:0000256" key="3">
    <source>
        <dbReference type="ARBA" id="ARBA00022737"/>
    </source>
</evidence>
<reference evidence="8" key="2">
    <citation type="submission" date="2025-09" db="UniProtKB">
        <authorList>
            <consortium name="Ensembl"/>
        </authorList>
    </citation>
    <scope>IDENTIFICATION</scope>
</reference>
<reference evidence="8" key="1">
    <citation type="submission" date="2025-08" db="UniProtKB">
        <authorList>
            <consortium name="Ensembl"/>
        </authorList>
    </citation>
    <scope>IDENTIFICATION</scope>
</reference>
<evidence type="ECO:0000256" key="4">
    <source>
        <dbReference type="ARBA" id="ARBA00022803"/>
    </source>
</evidence>
<feature type="repeat" description="TPR" evidence="5">
    <location>
        <begin position="654"/>
        <end position="687"/>
    </location>
</feature>
<keyword evidence="2" id="KW-0963">Cytoplasm</keyword>
<feature type="repeat" description="TPR" evidence="5">
    <location>
        <begin position="244"/>
        <end position="277"/>
    </location>
</feature>
<dbReference type="SMART" id="SM00028">
    <property type="entry name" value="TPR"/>
    <property type="match status" value="9"/>
</dbReference>
<keyword evidence="3" id="KW-0677">Repeat</keyword>
<feature type="region of interest" description="Disordered" evidence="6">
    <location>
        <begin position="350"/>
        <end position="469"/>
    </location>
</feature>
<evidence type="ECO:0000256" key="5">
    <source>
        <dbReference type="PROSITE-ProRule" id="PRU00339"/>
    </source>
</evidence>
<dbReference type="InterPro" id="IPR025986">
    <property type="entry name" value="RPAP3-like_C"/>
</dbReference>
<dbReference type="GO" id="GO:0005829">
    <property type="term" value="C:cytosol"/>
    <property type="evidence" value="ECO:0007669"/>
    <property type="project" value="TreeGrafter"/>
</dbReference>
<evidence type="ECO:0000256" key="2">
    <source>
        <dbReference type="ARBA" id="ARBA00022490"/>
    </source>
</evidence>
<dbReference type="AlphaFoldDB" id="A0A3Q2TLR9"/>
<dbReference type="FunFam" id="1.25.40.10:FF:000221">
    <property type="entry name" value="Mitochondrial import receptor subunit TOM34"/>
    <property type="match status" value="1"/>
</dbReference>
<feature type="region of interest" description="Disordered" evidence="6">
    <location>
        <begin position="778"/>
        <end position="807"/>
    </location>
</feature>
<feature type="compositionally biased region" description="Basic and acidic residues" evidence="6">
    <location>
        <begin position="415"/>
        <end position="429"/>
    </location>
</feature>
<gene>
    <name evidence="8" type="primary">SPAG1</name>
</gene>
<feature type="compositionally biased region" description="Polar residues" evidence="6">
    <location>
        <begin position="431"/>
        <end position="442"/>
    </location>
</feature>
<proteinExistence type="predicted"/>
<dbReference type="InterPro" id="IPR051982">
    <property type="entry name" value="CiliaryAsmbly_MitoImport"/>
</dbReference>
<dbReference type="Gene3D" id="1.25.40.10">
    <property type="entry name" value="Tetratricopeptide repeat domain"/>
    <property type="match status" value="3"/>
</dbReference>
<protein>
    <submittedName>
        <fullName evidence="8">Sperm associated antigen 1</fullName>
    </submittedName>
</protein>
<dbReference type="PANTHER" id="PTHR45984">
    <property type="entry name" value="RNA (RNA) POLYMERASE II ASSOCIATED PROTEIN HOMOLOG"/>
    <property type="match status" value="1"/>
</dbReference>
<feature type="repeat" description="TPR" evidence="5">
    <location>
        <begin position="688"/>
        <end position="721"/>
    </location>
</feature>
<dbReference type="OrthoDB" id="2942533at2759"/>
<keyword evidence="9" id="KW-1185">Reference proteome</keyword>
<evidence type="ECO:0000313" key="9">
    <source>
        <dbReference type="Proteomes" id="UP000265000"/>
    </source>
</evidence>
<feature type="repeat" description="TPR" evidence="5">
    <location>
        <begin position="278"/>
        <end position="311"/>
    </location>
</feature>
<accession>A0A3Q2TLR9</accession>
<keyword evidence="4 5" id="KW-0802">TPR repeat</keyword>
<evidence type="ECO:0000313" key="8">
    <source>
        <dbReference type="Ensembl" id="ENSFHEP00000017350.1"/>
    </source>
</evidence>
<organism evidence="8 9">
    <name type="scientific">Fundulus heteroclitus</name>
    <name type="common">Killifish</name>
    <name type="synonym">Mummichog</name>
    <dbReference type="NCBI Taxonomy" id="8078"/>
    <lineage>
        <taxon>Eukaryota</taxon>
        <taxon>Metazoa</taxon>
        <taxon>Chordata</taxon>
        <taxon>Craniata</taxon>
        <taxon>Vertebrata</taxon>
        <taxon>Euteleostomi</taxon>
        <taxon>Actinopterygii</taxon>
        <taxon>Neopterygii</taxon>
        <taxon>Teleostei</taxon>
        <taxon>Neoteleostei</taxon>
        <taxon>Acanthomorphata</taxon>
        <taxon>Ovalentaria</taxon>
        <taxon>Atherinomorphae</taxon>
        <taxon>Cyprinodontiformes</taxon>
        <taxon>Fundulidae</taxon>
        <taxon>Fundulus</taxon>
    </lineage>
</organism>
<dbReference type="InterPro" id="IPR011990">
    <property type="entry name" value="TPR-like_helical_dom_sf"/>
</dbReference>
<feature type="domain" description="RNA-polymerase II-associated protein 3-like C-terminal" evidence="7">
    <location>
        <begin position="818"/>
        <end position="908"/>
    </location>
</feature>
<dbReference type="PROSITE" id="PS50005">
    <property type="entry name" value="TPR"/>
    <property type="match status" value="4"/>
</dbReference>
<evidence type="ECO:0000259" key="7">
    <source>
        <dbReference type="Pfam" id="PF13877"/>
    </source>
</evidence>
<dbReference type="SUPFAM" id="SSF48452">
    <property type="entry name" value="TPR-like"/>
    <property type="match status" value="1"/>
</dbReference>
<dbReference type="GeneID" id="105933122"/>
<comment type="subcellular location">
    <subcellularLocation>
        <location evidence="1">Cytoplasm</location>
    </subcellularLocation>
</comment>
<feature type="compositionally biased region" description="Basic and acidic residues" evidence="6">
    <location>
        <begin position="797"/>
        <end position="807"/>
    </location>
</feature>
<evidence type="ECO:0000256" key="1">
    <source>
        <dbReference type="ARBA" id="ARBA00004496"/>
    </source>
</evidence>
<dbReference type="STRING" id="8078.ENSFHEP00000017350"/>
<dbReference type="PANTHER" id="PTHR45984:SF3">
    <property type="entry name" value="SPERM-ASSOCIATED ANTIGEN 1"/>
    <property type="match status" value="1"/>
</dbReference>
<dbReference type="Pfam" id="PF13877">
    <property type="entry name" value="RPAP3_C"/>
    <property type="match status" value="1"/>
</dbReference>